<reference evidence="2" key="1">
    <citation type="journal article" date="2020" name="Nature">
        <title>Giant virus diversity and host interactions through global metagenomics.</title>
        <authorList>
            <person name="Schulz F."/>
            <person name="Roux S."/>
            <person name="Paez-Espino D."/>
            <person name="Jungbluth S."/>
            <person name="Walsh D.A."/>
            <person name="Denef V.J."/>
            <person name="McMahon K.D."/>
            <person name="Konstantinidis K.T."/>
            <person name="Eloe-Fadrosh E.A."/>
            <person name="Kyrpides N.C."/>
            <person name="Woyke T."/>
        </authorList>
    </citation>
    <scope>NUCLEOTIDE SEQUENCE</scope>
    <source>
        <strain evidence="2">GVMAG-M-3300017989-17</strain>
    </source>
</reference>
<accession>A0A6C0BNK0</accession>
<dbReference type="AlphaFoldDB" id="A0A6C0BNK0"/>
<evidence type="ECO:0000313" key="2">
    <source>
        <dbReference type="EMBL" id="QHS93341.1"/>
    </source>
</evidence>
<name>A0A6C0BNK0_9ZZZZ</name>
<dbReference type="EMBL" id="MN739202">
    <property type="protein sequence ID" value="QHS93341.1"/>
    <property type="molecule type" value="Genomic_DNA"/>
</dbReference>
<protein>
    <submittedName>
        <fullName evidence="2">Uncharacterized protein</fullName>
    </submittedName>
</protein>
<evidence type="ECO:0000256" key="1">
    <source>
        <dbReference type="SAM" id="MobiDB-lite"/>
    </source>
</evidence>
<feature type="region of interest" description="Disordered" evidence="1">
    <location>
        <begin position="215"/>
        <end position="284"/>
    </location>
</feature>
<proteinExistence type="predicted"/>
<sequence>MASKKATNSILNSFRAGTKQKLVVKNNNPTLSPSPIEAPTPDVHEEVATKELAQVTDAPATSGQLTPYRFKISEKKGKKALIRFRENLRRFYPNCPFTDEGLKLNDNPVLELYCYDPKTDIGYCRLASAKHDGPIFKNPKQLYACYNCSNQGNPDDVFVYSAEGDEDDGLELTAFLREIEILTPDQFSEQYLELFQDAVKNNVLLNSYAEAVEKKRTAKKQTKKGDPSAVQEIPGPPSNLTEQALVKEGVVLDEAKESPRRVTQKKRVDPPPNKADDKIVSQPGPLKKFKCEGATLVDLQVDESSLENSMATFVYQRTHVRLGDLPPESMERSTMCWSIFSHLLKTQPAALGEAIAKQHPGQSAEDILGLAKK</sequence>
<organism evidence="2">
    <name type="scientific">viral metagenome</name>
    <dbReference type="NCBI Taxonomy" id="1070528"/>
    <lineage>
        <taxon>unclassified sequences</taxon>
        <taxon>metagenomes</taxon>
        <taxon>organismal metagenomes</taxon>
    </lineage>
</organism>
<feature type="compositionally biased region" description="Basic and acidic residues" evidence="1">
    <location>
        <begin position="253"/>
        <end position="279"/>
    </location>
</feature>